<reference evidence="1" key="1">
    <citation type="submission" date="2016-02" db="EMBL/GenBank/DDBJ databases">
        <title>WGS assembly of Manihot esculenta.</title>
        <authorList>
            <person name="Bredeson J.V."/>
            <person name="Prochnik S.E."/>
            <person name="Lyons J.B."/>
            <person name="Schmutz J."/>
            <person name="Grimwood J."/>
            <person name="Vrebalov J."/>
            <person name="Bart R.S."/>
            <person name="Amuge T."/>
            <person name="Ferguson M.E."/>
            <person name="Green R."/>
            <person name="Putnam N."/>
            <person name="Stites J."/>
            <person name="Rounsley S."/>
            <person name="Rokhsar D.S."/>
        </authorList>
    </citation>
    <scope>NUCLEOTIDE SEQUENCE [LARGE SCALE GENOMIC DNA]</scope>
    <source>
        <tissue evidence="1">Leaf</tissue>
    </source>
</reference>
<accession>A0A2C9VZ95</accession>
<organism evidence="1">
    <name type="scientific">Manihot esculenta</name>
    <name type="common">Cassava</name>
    <name type="synonym">Jatropha manihot</name>
    <dbReference type="NCBI Taxonomy" id="3983"/>
    <lineage>
        <taxon>Eukaryota</taxon>
        <taxon>Viridiplantae</taxon>
        <taxon>Streptophyta</taxon>
        <taxon>Embryophyta</taxon>
        <taxon>Tracheophyta</taxon>
        <taxon>Spermatophyta</taxon>
        <taxon>Magnoliopsida</taxon>
        <taxon>eudicotyledons</taxon>
        <taxon>Gunneridae</taxon>
        <taxon>Pentapetalae</taxon>
        <taxon>rosids</taxon>
        <taxon>fabids</taxon>
        <taxon>Malpighiales</taxon>
        <taxon>Euphorbiaceae</taxon>
        <taxon>Crotonoideae</taxon>
        <taxon>Manihoteae</taxon>
        <taxon>Manihot</taxon>
    </lineage>
</organism>
<gene>
    <name evidence="1" type="ORF">MANES_05G196300</name>
</gene>
<protein>
    <submittedName>
        <fullName evidence="1">Uncharacterized protein</fullName>
    </submittedName>
</protein>
<sequence>MCCRHSTVNGMAWLGIGLRWTPGWLFSPEKPTEMGFNFLLHDSADRAWQCRDEPSVGEQVLHVPPVFGLATIRL</sequence>
<evidence type="ECO:0000313" key="1">
    <source>
        <dbReference type="EMBL" id="OAY51204.1"/>
    </source>
</evidence>
<dbReference type="EMBL" id="CM004391">
    <property type="protein sequence ID" value="OAY51204.1"/>
    <property type="molecule type" value="Genomic_DNA"/>
</dbReference>
<proteinExistence type="predicted"/>
<dbReference type="AlphaFoldDB" id="A0A2C9VZ95"/>
<name>A0A2C9VZ95_MANES</name>